<keyword evidence="5" id="KW-0378">Hydrolase</keyword>
<dbReference type="GO" id="GO:0016787">
    <property type="term" value="F:hydrolase activity"/>
    <property type="evidence" value="ECO:0007669"/>
    <property type="project" value="UniProtKB-KW"/>
</dbReference>
<sequence>MGSAELIKLLIADGWVKARQDGSHITLTKPGVAKIITIPHPRKDSSKGVIRQAQNISGLKLL</sequence>
<gene>
    <name evidence="8" type="ORF">Phpb_02409</name>
</gene>
<dbReference type="AlphaFoldDB" id="A0A1B8YH89"/>
<evidence type="ECO:0000313" key="8">
    <source>
        <dbReference type="EMBL" id="OCA54498.1"/>
    </source>
</evidence>
<protein>
    <submittedName>
        <fullName evidence="8">YcfA-like protein</fullName>
    </submittedName>
</protein>
<keyword evidence="7" id="KW-0346">Stress response</keyword>
<dbReference type="Gene3D" id="3.30.920.30">
    <property type="entry name" value="Hypothetical protein"/>
    <property type="match status" value="1"/>
</dbReference>
<evidence type="ECO:0000256" key="4">
    <source>
        <dbReference type="ARBA" id="ARBA00022759"/>
    </source>
</evidence>
<dbReference type="RefSeq" id="WP_046397782.1">
    <property type="nucleotide sequence ID" value="NZ_CAWMQN010000070.1"/>
</dbReference>
<evidence type="ECO:0000256" key="5">
    <source>
        <dbReference type="ARBA" id="ARBA00022801"/>
    </source>
</evidence>
<accession>A0A1B8YH89</accession>
<dbReference type="EMBL" id="LOIC01000070">
    <property type="protein sequence ID" value="OCA54498.1"/>
    <property type="molecule type" value="Genomic_DNA"/>
</dbReference>
<evidence type="ECO:0000256" key="6">
    <source>
        <dbReference type="ARBA" id="ARBA00022884"/>
    </source>
</evidence>
<keyword evidence="3" id="KW-0540">Nuclease</keyword>
<keyword evidence="9" id="KW-1185">Reference proteome</keyword>
<keyword evidence="4" id="KW-0255">Endonuclease</keyword>
<evidence type="ECO:0000256" key="2">
    <source>
        <dbReference type="ARBA" id="ARBA00022649"/>
    </source>
</evidence>
<dbReference type="GO" id="GO:0003729">
    <property type="term" value="F:mRNA binding"/>
    <property type="evidence" value="ECO:0007669"/>
    <property type="project" value="InterPro"/>
</dbReference>
<dbReference type="SUPFAM" id="SSF54786">
    <property type="entry name" value="YcfA/nrd intein domain"/>
    <property type="match status" value="1"/>
</dbReference>
<evidence type="ECO:0000313" key="9">
    <source>
        <dbReference type="Proteomes" id="UP000092665"/>
    </source>
</evidence>
<dbReference type="InterPro" id="IPR038570">
    <property type="entry name" value="HicA_sf"/>
</dbReference>
<dbReference type="InterPro" id="IPR012933">
    <property type="entry name" value="HicA_mRNA_interferase"/>
</dbReference>
<evidence type="ECO:0000256" key="7">
    <source>
        <dbReference type="ARBA" id="ARBA00023016"/>
    </source>
</evidence>
<evidence type="ECO:0000256" key="1">
    <source>
        <dbReference type="ARBA" id="ARBA00006620"/>
    </source>
</evidence>
<dbReference type="Pfam" id="PF07927">
    <property type="entry name" value="HicA_toxin"/>
    <property type="match status" value="1"/>
</dbReference>
<reference evidence="9" key="1">
    <citation type="submission" date="2015-11" db="EMBL/GenBank/DDBJ databases">
        <authorList>
            <person name="Tobias N.J."/>
            <person name="Mishra B."/>
            <person name="Gupta D.K."/>
            <person name="Thines M."/>
            <person name="Stinear T.P."/>
            <person name="Bode H.B."/>
        </authorList>
    </citation>
    <scope>NUCLEOTIDE SEQUENCE [LARGE SCALE GENOMIC DNA]</scope>
    <source>
        <strain evidence="9">PB45.5</strain>
    </source>
</reference>
<evidence type="ECO:0000256" key="3">
    <source>
        <dbReference type="ARBA" id="ARBA00022722"/>
    </source>
</evidence>
<organism evidence="8 9">
    <name type="scientific">Photorhabdus namnaonensis</name>
    <dbReference type="NCBI Taxonomy" id="1851568"/>
    <lineage>
        <taxon>Bacteria</taxon>
        <taxon>Pseudomonadati</taxon>
        <taxon>Pseudomonadota</taxon>
        <taxon>Gammaproteobacteria</taxon>
        <taxon>Enterobacterales</taxon>
        <taxon>Morganellaceae</taxon>
        <taxon>Photorhabdus</taxon>
    </lineage>
</organism>
<dbReference type="Proteomes" id="UP000092665">
    <property type="component" value="Unassembled WGS sequence"/>
</dbReference>
<keyword evidence="6" id="KW-0694">RNA-binding</keyword>
<keyword evidence="2" id="KW-1277">Toxin-antitoxin system</keyword>
<name>A0A1B8YH89_9GAMM</name>
<comment type="caution">
    <text evidence="8">The sequence shown here is derived from an EMBL/GenBank/DDBJ whole genome shotgun (WGS) entry which is preliminary data.</text>
</comment>
<dbReference type="GO" id="GO:0004519">
    <property type="term" value="F:endonuclease activity"/>
    <property type="evidence" value="ECO:0007669"/>
    <property type="project" value="UniProtKB-KW"/>
</dbReference>
<proteinExistence type="inferred from homology"/>
<comment type="similarity">
    <text evidence="1">Belongs to the HicA mRNA interferase family.</text>
</comment>